<proteinExistence type="predicted"/>
<comment type="caution">
    <text evidence="1">The sequence shown here is derived from an EMBL/GenBank/DDBJ whole genome shotgun (WGS) entry which is preliminary data.</text>
</comment>
<accession>A0A5M3TFA9</accession>
<protein>
    <submittedName>
        <fullName evidence="1">Uncharacterized protein</fullName>
    </submittedName>
</protein>
<dbReference type="Proteomes" id="UP000326169">
    <property type="component" value="Unassembled WGS sequence"/>
</dbReference>
<organism evidence="1 2">
    <name type="scientific">Limnospira platensis NIES-46</name>
    <dbReference type="NCBI Taxonomy" id="1236695"/>
    <lineage>
        <taxon>Bacteria</taxon>
        <taxon>Bacillati</taxon>
        <taxon>Cyanobacteriota</taxon>
        <taxon>Cyanophyceae</taxon>
        <taxon>Oscillatoriophycideae</taxon>
        <taxon>Oscillatoriales</taxon>
        <taxon>Sirenicapillariaceae</taxon>
        <taxon>Limnospira</taxon>
    </lineage>
</organism>
<sequence>MGMVRSEILIFNQGVEVPTRRLFRVLQPYFMPERLAQIEELYHNLRSLTPTPQAGGGVRRSFCSTIVCC</sequence>
<evidence type="ECO:0000313" key="1">
    <source>
        <dbReference type="EMBL" id="GCE96821.1"/>
    </source>
</evidence>
<evidence type="ECO:0000313" key="2">
    <source>
        <dbReference type="Proteomes" id="UP000326169"/>
    </source>
</evidence>
<dbReference type="EMBL" id="BIMW01000282">
    <property type="protein sequence ID" value="GCE96821.1"/>
    <property type="molecule type" value="Genomic_DNA"/>
</dbReference>
<gene>
    <name evidence="1" type="ORF">NIES46_48950</name>
</gene>
<keyword evidence="2" id="KW-1185">Reference proteome</keyword>
<reference evidence="1 2" key="1">
    <citation type="journal article" date="2019" name="J Genomics">
        <title>The Draft Genome of a Hydrogen-producing Cyanobacterium, Arthrospira platensis NIES-46.</title>
        <authorList>
            <person name="Suzuki S."/>
            <person name="Yamaguchi H."/>
            <person name="Kawachi M."/>
        </authorList>
    </citation>
    <scope>NUCLEOTIDE SEQUENCE [LARGE SCALE GENOMIC DNA]</scope>
    <source>
        <strain evidence="1 2">NIES-46</strain>
    </source>
</reference>
<name>A0A5M3TFA9_LIMPL</name>